<evidence type="ECO:0000256" key="1">
    <source>
        <dbReference type="ARBA" id="ARBA00006484"/>
    </source>
</evidence>
<dbReference type="GO" id="GO:0030497">
    <property type="term" value="P:fatty acid elongation"/>
    <property type="evidence" value="ECO:0007669"/>
    <property type="project" value="TreeGrafter"/>
</dbReference>
<dbReference type="InterPro" id="IPR002347">
    <property type="entry name" value="SDR_fam"/>
</dbReference>
<proteinExistence type="inferred from homology"/>
<protein>
    <submittedName>
        <fullName evidence="2">3-oxoacyl-ACP reductase</fullName>
    </submittedName>
</protein>
<evidence type="ECO:0000313" key="2">
    <source>
        <dbReference type="EMBL" id="HBP28690.1"/>
    </source>
</evidence>
<dbReference type="InterPro" id="IPR020904">
    <property type="entry name" value="Sc_DH/Rdtase_CS"/>
</dbReference>
<dbReference type="SUPFAM" id="SSF51735">
    <property type="entry name" value="NAD(P)-binding Rossmann-fold domains"/>
    <property type="match status" value="1"/>
</dbReference>
<dbReference type="Proteomes" id="UP000264036">
    <property type="component" value="Unassembled WGS sequence"/>
</dbReference>
<dbReference type="Gene3D" id="3.40.50.720">
    <property type="entry name" value="NAD(P)-binding Rossmann-like Domain"/>
    <property type="match status" value="1"/>
</dbReference>
<comment type="caution">
    <text evidence="2">The sequence shown here is derived from an EMBL/GenBank/DDBJ whole genome shotgun (WGS) entry which is preliminary data.</text>
</comment>
<accession>A0A356LCF8</accession>
<dbReference type="PROSITE" id="PS00061">
    <property type="entry name" value="ADH_SHORT"/>
    <property type="match status" value="1"/>
</dbReference>
<dbReference type="PANTHER" id="PTHR42760">
    <property type="entry name" value="SHORT-CHAIN DEHYDROGENASES/REDUCTASES FAMILY MEMBER"/>
    <property type="match status" value="1"/>
</dbReference>
<gene>
    <name evidence="2" type="ORF">DD666_04665</name>
</gene>
<dbReference type="Pfam" id="PF13561">
    <property type="entry name" value="adh_short_C2"/>
    <property type="match status" value="1"/>
</dbReference>
<dbReference type="NCBIfam" id="NF009466">
    <property type="entry name" value="PRK12826.1-2"/>
    <property type="match status" value="1"/>
</dbReference>
<dbReference type="InterPro" id="IPR036291">
    <property type="entry name" value="NAD(P)-bd_dom_sf"/>
</dbReference>
<dbReference type="FunFam" id="3.40.50.720:FF:000084">
    <property type="entry name" value="Short-chain dehydrogenase reductase"/>
    <property type="match status" value="1"/>
</dbReference>
<comment type="similarity">
    <text evidence="1">Belongs to the short-chain dehydrogenases/reductases (SDR) family.</text>
</comment>
<dbReference type="EMBL" id="DOEK01000008">
    <property type="protein sequence ID" value="HBP28690.1"/>
    <property type="molecule type" value="Genomic_DNA"/>
</dbReference>
<dbReference type="PRINTS" id="PR00080">
    <property type="entry name" value="SDRFAMILY"/>
</dbReference>
<dbReference type="PRINTS" id="PR00081">
    <property type="entry name" value="GDHRDH"/>
</dbReference>
<organism evidence="2 3">
    <name type="scientific">Advenella kashmirensis</name>
    <dbReference type="NCBI Taxonomy" id="310575"/>
    <lineage>
        <taxon>Bacteria</taxon>
        <taxon>Pseudomonadati</taxon>
        <taxon>Pseudomonadota</taxon>
        <taxon>Betaproteobacteria</taxon>
        <taxon>Burkholderiales</taxon>
        <taxon>Alcaligenaceae</taxon>
    </lineage>
</organism>
<reference evidence="2 3" key="1">
    <citation type="journal article" date="2018" name="Nat. Biotechnol.">
        <title>A standardized bacterial taxonomy based on genome phylogeny substantially revises the tree of life.</title>
        <authorList>
            <person name="Parks D.H."/>
            <person name="Chuvochina M."/>
            <person name="Waite D.W."/>
            <person name="Rinke C."/>
            <person name="Skarshewski A."/>
            <person name="Chaumeil P.A."/>
            <person name="Hugenholtz P."/>
        </authorList>
    </citation>
    <scope>NUCLEOTIDE SEQUENCE [LARGE SCALE GENOMIC DNA]</scope>
    <source>
        <strain evidence="2">UBA10707</strain>
    </source>
</reference>
<evidence type="ECO:0000313" key="3">
    <source>
        <dbReference type="Proteomes" id="UP000264036"/>
    </source>
</evidence>
<dbReference type="AlphaFoldDB" id="A0A356LCF8"/>
<dbReference type="PANTHER" id="PTHR42760:SF129">
    <property type="entry name" value="OXIDOREDUCTASE"/>
    <property type="match status" value="1"/>
</dbReference>
<name>A0A356LCF8_9BURK</name>
<sequence length="248" mass="26162">MNYYDFKDRAAVITGGAAGIGLAVARRMSAAGARLSLWDSNKDALAEAERELGNSIDLREVDISSSAAVQNAAVETHKALGKLDILVASAGITGPNGTVLDYDVETWHNILNINLTGVFLCSKYLIPLMKKNGYGRIVNIASIAGKEGNPGAAAYSASKAGVIALTKSLAKEHTADNIIINCVTPTAIKTGLFDQVTQQHLDYLMSKIPLGRFGAPEEVASMVCWLASEECSYSTGAAFDLSGGRATY</sequence>
<dbReference type="GO" id="GO:0016616">
    <property type="term" value="F:oxidoreductase activity, acting on the CH-OH group of donors, NAD or NADP as acceptor"/>
    <property type="evidence" value="ECO:0007669"/>
    <property type="project" value="TreeGrafter"/>
</dbReference>